<accession>A0ABW0MDD1</accession>
<feature type="domain" description="AB hydrolase-1" evidence="1">
    <location>
        <begin position="97"/>
        <end position="221"/>
    </location>
</feature>
<dbReference type="EMBL" id="JBHSMT010000029">
    <property type="protein sequence ID" value="MFC5476075.1"/>
    <property type="molecule type" value="Genomic_DNA"/>
</dbReference>
<comment type="caution">
    <text evidence="2">The sequence shown here is derived from an EMBL/GenBank/DDBJ whole genome shotgun (WGS) entry which is preliminary data.</text>
</comment>
<dbReference type="Proteomes" id="UP001596045">
    <property type="component" value="Unassembled WGS sequence"/>
</dbReference>
<keyword evidence="3" id="KW-1185">Reference proteome</keyword>
<gene>
    <name evidence="2" type="ORF">ACFPM8_19100</name>
</gene>
<dbReference type="Pfam" id="PF00561">
    <property type="entry name" value="Abhydrolase_1"/>
    <property type="match status" value="1"/>
</dbReference>
<reference evidence="3" key="1">
    <citation type="journal article" date="2019" name="Int. J. Syst. Evol. Microbiol.">
        <title>The Global Catalogue of Microorganisms (GCM) 10K type strain sequencing project: providing services to taxonomists for standard genome sequencing and annotation.</title>
        <authorList>
            <consortium name="The Broad Institute Genomics Platform"/>
            <consortium name="The Broad Institute Genome Sequencing Center for Infectious Disease"/>
            <person name="Wu L."/>
            <person name="Ma J."/>
        </authorList>
    </citation>
    <scope>NUCLEOTIDE SEQUENCE [LARGE SCALE GENOMIC DNA]</scope>
    <source>
        <strain evidence="3">JCM 17066</strain>
    </source>
</reference>
<dbReference type="SUPFAM" id="SSF53474">
    <property type="entry name" value="alpha/beta-Hydrolases"/>
    <property type="match status" value="1"/>
</dbReference>
<keyword evidence="2" id="KW-0378">Hydrolase</keyword>
<protein>
    <submittedName>
        <fullName evidence="2">Alpha/beta fold hydrolase</fullName>
    </submittedName>
</protein>
<sequence length="305" mass="32231">MEDMTMAALQHQASAPAAAAPVQLPLKLRLARLGYRLGGMLAPATAGRFAADAFGRSRMKGARTSFKLPLGAEAFGIVGNQDVQQGYVWKKNGPTALLVHGWGSDSSSMYGFVKPMQTLGFQVASFDAPAHGAAAGHKTTMTRFVNAVGATIDSLDNVQVVIAHSLGSIATVAALSQAGFARSVKCLVLLAAPSALSNVLERWSKDHLQLAPRIVQQVYRHLHADNGVPLSHWDIAVLGAGMQIPVLVLHDPQDPVVPFCEAERLAGSLHNVLLEQAPALGHSRILSAASVKQRVAEFVTDAIST</sequence>
<organism evidence="2 3">
    <name type="scientific">Paraherbaspirillum soli</name>
    <dbReference type="NCBI Taxonomy" id="631222"/>
    <lineage>
        <taxon>Bacteria</taxon>
        <taxon>Pseudomonadati</taxon>
        <taxon>Pseudomonadota</taxon>
        <taxon>Betaproteobacteria</taxon>
        <taxon>Burkholderiales</taxon>
        <taxon>Oxalobacteraceae</taxon>
        <taxon>Paraherbaspirillum</taxon>
    </lineage>
</organism>
<evidence type="ECO:0000313" key="2">
    <source>
        <dbReference type="EMBL" id="MFC5476075.1"/>
    </source>
</evidence>
<name>A0ABW0MDD1_9BURK</name>
<proteinExistence type="predicted"/>
<dbReference type="InterPro" id="IPR000073">
    <property type="entry name" value="AB_hydrolase_1"/>
</dbReference>
<evidence type="ECO:0000259" key="1">
    <source>
        <dbReference type="Pfam" id="PF00561"/>
    </source>
</evidence>
<evidence type="ECO:0000313" key="3">
    <source>
        <dbReference type="Proteomes" id="UP001596045"/>
    </source>
</evidence>
<dbReference type="Gene3D" id="3.40.50.1820">
    <property type="entry name" value="alpha/beta hydrolase"/>
    <property type="match status" value="1"/>
</dbReference>
<dbReference type="PANTHER" id="PTHR43689">
    <property type="entry name" value="HYDROLASE"/>
    <property type="match status" value="1"/>
</dbReference>
<dbReference type="RefSeq" id="WP_378999912.1">
    <property type="nucleotide sequence ID" value="NZ_JBHSMT010000029.1"/>
</dbReference>
<dbReference type="InterPro" id="IPR029058">
    <property type="entry name" value="AB_hydrolase_fold"/>
</dbReference>
<dbReference type="PANTHER" id="PTHR43689:SF8">
    <property type="entry name" value="ALPHA_BETA-HYDROLASES SUPERFAMILY PROTEIN"/>
    <property type="match status" value="1"/>
</dbReference>
<dbReference type="GO" id="GO:0016787">
    <property type="term" value="F:hydrolase activity"/>
    <property type="evidence" value="ECO:0007669"/>
    <property type="project" value="UniProtKB-KW"/>
</dbReference>